<name>Q4PN90_IXOSC</name>
<dbReference type="VEuPathDB" id="VectorBase:ISCP_001898"/>
<dbReference type="VEuPathDB" id="VectorBase:ISCW003768"/>
<evidence type="ECO:0000313" key="2">
    <source>
        <dbReference type="EMBL" id="AAY66520.1"/>
    </source>
</evidence>
<sequence>MLPLSKMQFVLFAAVLTLSVLQSGALLSRTETRDCVQLLIAGAITECQRHGYDYFETYDKWCKLKCNGDGTVPMPKGVCYGGKVDCTEGVKNILLKWTKETENRKLKITTEWCRSQGK</sequence>
<dbReference type="EMBL" id="DQ065883">
    <property type="protein sequence ID" value="AAY66520.1"/>
    <property type="molecule type" value="mRNA"/>
</dbReference>
<keyword evidence="1" id="KW-0732">Signal</keyword>
<feature type="signal peptide" evidence="1">
    <location>
        <begin position="1"/>
        <end position="25"/>
    </location>
</feature>
<dbReference type="AlphaFoldDB" id="Q4PN90"/>
<organism evidence="2">
    <name type="scientific">Ixodes scapularis</name>
    <name type="common">Black-legged tick</name>
    <name type="synonym">Deer tick</name>
    <dbReference type="NCBI Taxonomy" id="6945"/>
    <lineage>
        <taxon>Eukaryota</taxon>
        <taxon>Metazoa</taxon>
        <taxon>Ecdysozoa</taxon>
        <taxon>Arthropoda</taxon>
        <taxon>Chelicerata</taxon>
        <taxon>Arachnida</taxon>
        <taxon>Acari</taxon>
        <taxon>Parasitiformes</taxon>
        <taxon>Ixodida</taxon>
        <taxon>Ixodoidea</taxon>
        <taxon>Ixodidae</taxon>
        <taxon>Ixodinae</taxon>
        <taxon>Ixodes</taxon>
    </lineage>
</organism>
<accession>Q4PN90</accession>
<reference evidence="2" key="2">
    <citation type="journal article" date="2006" name="Insect Biochem. Mol. Biol.">
        <title>An annotated catalog of salivary gland transcripts from Ixodes scapularis ticks.</title>
        <authorList>
            <person name="Ribeiro J.M."/>
            <person name="Alarcon-Chaidez F."/>
            <person name="Francischetti I.M."/>
            <person name="Mans B.J."/>
            <person name="Mather T.N."/>
            <person name="Valenzuela J.G."/>
            <person name="Wikel S.K."/>
        </authorList>
    </citation>
    <scope>NUCLEOTIDE SEQUENCE</scope>
    <source>
        <strain evidence="2">IS-18-24-clu31</strain>
        <tissue evidence="2">Salivary glands</tissue>
    </source>
</reference>
<proteinExistence type="evidence at transcript level"/>
<evidence type="ECO:0000256" key="1">
    <source>
        <dbReference type="SAM" id="SignalP"/>
    </source>
</evidence>
<reference evidence="2" key="1">
    <citation type="submission" date="2005-05" db="EMBL/GenBank/DDBJ databases">
        <authorList>
            <person name="Tseng H.-P."/>
            <person name="Hseu T.-H."/>
            <person name="Buhler D.R."/>
            <person name="Wang W.-D."/>
            <person name="Tsai H.-L."/>
            <person name="Hu C.-H."/>
        </authorList>
    </citation>
    <scope>NUCLEOTIDE SEQUENCE</scope>
    <source>
        <strain evidence="2">IS-18-24-clu31</strain>
        <tissue evidence="2">Salivary glands</tissue>
    </source>
</reference>
<feature type="chain" id="PRO_5004241867" evidence="1">
    <location>
        <begin position="26"/>
        <end position="118"/>
    </location>
</feature>
<protein>
    <submittedName>
        <fullName evidence="2">Putative secreted WC salivary gland protein</fullName>
    </submittedName>
</protein>